<organism evidence="2 3">
    <name type="scientific">Mesorhabditis belari</name>
    <dbReference type="NCBI Taxonomy" id="2138241"/>
    <lineage>
        <taxon>Eukaryota</taxon>
        <taxon>Metazoa</taxon>
        <taxon>Ecdysozoa</taxon>
        <taxon>Nematoda</taxon>
        <taxon>Chromadorea</taxon>
        <taxon>Rhabditida</taxon>
        <taxon>Rhabditina</taxon>
        <taxon>Rhabditomorpha</taxon>
        <taxon>Rhabditoidea</taxon>
        <taxon>Rhabditidae</taxon>
        <taxon>Mesorhabditinae</taxon>
        <taxon>Mesorhabditis</taxon>
    </lineage>
</organism>
<evidence type="ECO:0000313" key="2">
    <source>
        <dbReference type="Proteomes" id="UP000887575"/>
    </source>
</evidence>
<feature type="signal peptide" evidence="1">
    <location>
        <begin position="1"/>
        <end position="19"/>
    </location>
</feature>
<sequence>MRVSIFLIWHLATALPSSSIDSAPKFLIKSVNGQVIDQIGRYVVNASPPIQLRFNETSWDQAVENSNFRFPFAFKFNSVPAAAVPGPIPATFARPPPPVISFLPAPSARLNSFNSSPIKVAPSPTFPSLSLPGPLPPRSAPLSTPFLQPQAVSVPITGHPPARVIPALPPVIATGSVPIISPNVPSIPLLPPPRRPMMPLVPHRPIAPASIPFPAPFPAPAPLPPTPFAPAPMRPLLPSLPNPIPIVTRPAMVFAKPPPYLAPVLPPAMVPVAASGPAFTKLPYYTQNIDFEKISEIFPAILPQVIQYEPSLKLLLKDLRETKDVKDEY</sequence>
<evidence type="ECO:0000313" key="3">
    <source>
        <dbReference type="WBParaSite" id="MBELARI_LOCUS9228"/>
    </source>
</evidence>
<keyword evidence="1" id="KW-0732">Signal</keyword>
<evidence type="ECO:0000256" key="1">
    <source>
        <dbReference type="SAM" id="SignalP"/>
    </source>
</evidence>
<reference evidence="3" key="1">
    <citation type="submission" date="2024-02" db="UniProtKB">
        <authorList>
            <consortium name="WormBaseParasite"/>
        </authorList>
    </citation>
    <scope>IDENTIFICATION</scope>
</reference>
<protein>
    <submittedName>
        <fullName evidence="3">Uncharacterized protein</fullName>
    </submittedName>
</protein>
<dbReference type="Proteomes" id="UP000887575">
    <property type="component" value="Unassembled WGS sequence"/>
</dbReference>
<dbReference type="WBParaSite" id="MBELARI_LOCUS9228">
    <property type="protein sequence ID" value="MBELARI_LOCUS9228"/>
    <property type="gene ID" value="MBELARI_LOCUS9228"/>
</dbReference>
<accession>A0AAF3FQG6</accession>
<name>A0AAF3FQG6_9BILA</name>
<dbReference type="AlphaFoldDB" id="A0AAF3FQG6"/>
<keyword evidence="2" id="KW-1185">Reference proteome</keyword>
<feature type="chain" id="PRO_5042043433" evidence="1">
    <location>
        <begin position="20"/>
        <end position="329"/>
    </location>
</feature>
<proteinExistence type="predicted"/>